<evidence type="ECO:0000313" key="3">
    <source>
        <dbReference type="Proteomes" id="UP001164042"/>
    </source>
</evidence>
<reference evidence="2" key="1">
    <citation type="submission" date="2022-10" db="EMBL/GenBank/DDBJ databases">
        <title>Genome assembly of Lactococcus garvieae isolates from cricket gut.</title>
        <authorList>
            <person name="Luecke A.R."/>
            <person name="Brown A.M.V."/>
            <person name="Wakeman C.A."/>
        </authorList>
    </citation>
    <scope>NUCLEOTIDE SEQUENCE</scope>
    <source>
        <strain evidence="2">Alexii-11_2</strain>
    </source>
</reference>
<dbReference type="AlphaFoldDB" id="A0AA46YT74"/>
<evidence type="ECO:0000313" key="2">
    <source>
        <dbReference type="EMBL" id="UYT10364.1"/>
    </source>
</evidence>
<feature type="domain" description="DUF5648" evidence="1">
    <location>
        <begin position="9"/>
        <end position="65"/>
    </location>
</feature>
<dbReference type="EMBL" id="CP109635">
    <property type="protein sequence ID" value="UYT10364.1"/>
    <property type="molecule type" value="Genomic_DNA"/>
</dbReference>
<evidence type="ECO:0000259" key="1">
    <source>
        <dbReference type="Pfam" id="PF18885"/>
    </source>
</evidence>
<protein>
    <recommendedName>
        <fullName evidence="1">DUF5648 domain-containing protein</fullName>
    </recommendedName>
</protein>
<dbReference type="Pfam" id="PF18885">
    <property type="entry name" value="DUF5648"/>
    <property type="match status" value="1"/>
</dbReference>
<organism evidence="2 3">
    <name type="scientific">Lactococcus garvieae</name>
    <dbReference type="NCBI Taxonomy" id="1363"/>
    <lineage>
        <taxon>Bacteria</taxon>
        <taxon>Bacillati</taxon>
        <taxon>Bacillota</taxon>
        <taxon>Bacilli</taxon>
        <taxon>Lactobacillales</taxon>
        <taxon>Streptococcaceae</taxon>
        <taxon>Lactococcus</taxon>
    </lineage>
</organism>
<dbReference type="InterPro" id="IPR043708">
    <property type="entry name" value="DUF5648"/>
</dbReference>
<gene>
    <name evidence="2" type="ORF">OF801_10580</name>
</gene>
<dbReference type="RefSeq" id="WP_264308218.1">
    <property type="nucleotide sequence ID" value="NZ_CP109635.1"/>
</dbReference>
<name>A0AA46YT74_9LACT</name>
<sequence>MIRKNISKNKRVAFYAPKTGGKPVYRLFNPKAGIGAHFMTGDSYEKSVLTKAPKEWKYEGVAWYSVK</sequence>
<accession>A0AA46YT74</accession>
<proteinExistence type="predicted"/>
<dbReference type="Proteomes" id="UP001164042">
    <property type="component" value="Chromosome"/>
</dbReference>